<proteinExistence type="predicted"/>
<dbReference type="NCBIfam" id="TIGR04267">
    <property type="entry name" value="mod_HExxH"/>
    <property type="match status" value="1"/>
</dbReference>
<dbReference type="RefSeq" id="WP_090881366.1">
    <property type="nucleotide sequence ID" value="NZ_FMXQ01000022.1"/>
</dbReference>
<name>A0A1G6EP86_9HYPH</name>
<dbReference type="InterPro" id="IPR026337">
    <property type="entry name" value="AKG_HExxH"/>
</dbReference>
<reference evidence="1 2" key="1">
    <citation type="submission" date="2016-10" db="EMBL/GenBank/DDBJ databases">
        <authorList>
            <person name="de Groot N.N."/>
        </authorList>
    </citation>
    <scope>NUCLEOTIDE SEQUENCE [LARGE SCALE GENOMIC DNA]</scope>
    <source>
        <strain evidence="1 2">ATCC 35022</strain>
    </source>
</reference>
<protein>
    <submittedName>
        <fullName evidence="1">HEXXH motif-containing protein</fullName>
    </submittedName>
</protein>
<accession>A0A1G6EP86</accession>
<dbReference type="STRING" id="665467.SAMN02982931_04782"/>
<sequence>MTAKIGSEGASDHYAFHPDANRAAIVAERVRGGLADSLTAVLQSLARSDGAAPEALIARVRAGPVSPAVFGAYTELVETIFADDLVGAAVIADDLVRPGFGARDGMRIVTLTDSDLGLGQAARYRRLLDSDPEVGAGLQPLQGPAFVDAAARVREALALLDKGAPEIAGELRELVNEIALVGTTDEAYFGGASSFQLWGALFLRLEPDATRVDIAEALAHEAAHALLFGFGLGRPLVENPDDERYASPLRVDIRPMDGVLHATYVVARMHYTVTRLLASGRLTAAESAAAAEARDRHTRHYRDGARVIERHARWTPAGQAAFDSTESYMAVALETISSPPSTRL</sequence>
<dbReference type="OrthoDB" id="9769264at2"/>
<evidence type="ECO:0000313" key="1">
    <source>
        <dbReference type="EMBL" id="SDB59281.1"/>
    </source>
</evidence>
<evidence type="ECO:0000313" key="2">
    <source>
        <dbReference type="Proteomes" id="UP000199071"/>
    </source>
</evidence>
<dbReference type="EMBL" id="FMXQ01000022">
    <property type="protein sequence ID" value="SDB59281.1"/>
    <property type="molecule type" value="Genomic_DNA"/>
</dbReference>
<dbReference type="AlphaFoldDB" id="A0A1G6EP86"/>
<organism evidence="1 2">
    <name type="scientific">Bauldia litoralis</name>
    <dbReference type="NCBI Taxonomy" id="665467"/>
    <lineage>
        <taxon>Bacteria</taxon>
        <taxon>Pseudomonadati</taxon>
        <taxon>Pseudomonadota</taxon>
        <taxon>Alphaproteobacteria</taxon>
        <taxon>Hyphomicrobiales</taxon>
        <taxon>Kaistiaceae</taxon>
        <taxon>Bauldia</taxon>
    </lineage>
</organism>
<keyword evidence="2" id="KW-1185">Reference proteome</keyword>
<gene>
    <name evidence="1" type="ORF">SAMN02982931_04782</name>
</gene>
<dbReference type="Proteomes" id="UP000199071">
    <property type="component" value="Unassembled WGS sequence"/>
</dbReference>